<keyword evidence="2" id="KW-1185">Reference proteome</keyword>
<evidence type="ECO:0000313" key="1">
    <source>
        <dbReference type="EMBL" id="PSB01564.1"/>
    </source>
</evidence>
<reference evidence="1 2" key="2">
    <citation type="submission" date="2018-03" db="EMBL/GenBank/DDBJ databases">
        <title>The ancient ancestry and fast evolution of plastids.</title>
        <authorList>
            <person name="Moore K.R."/>
            <person name="Magnabosco C."/>
            <person name="Momper L."/>
            <person name="Gold D.A."/>
            <person name="Bosak T."/>
            <person name="Fournier G.P."/>
        </authorList>
    </citation>
    <scope>NUCLEOTIDE SEQUENCE [LARGE SCALE GENOMIC DNA]</scope>
    <source>
        <strain evidence="1 2">CCAP 1448/3</strain>
    </source>
</reference>
<protein>
    <submittedName>
        <fullName evidence="1">Uncharacterized protein</fullName>
    </submittedName>
</protein>
<dbReference type="EMBL" id="PVWJ01000100">
    <property type="protein sequence ID" value="PSB01564.1"/>
    <property type="molecule type" value="Genomic_DNA"/>
</dbReference>
<sequence>MLVKPSDYEELLAEYSDRLGAIALLRRHRPYLEMIPSLRRPEQSVISIPLPVVRLRYQIAESNNYRITTNHTQAVCLPCDVAFLMCDPEWKIKMGVEIFVYIHRPQEDFSELLTRWRQTQVLVENEYEWLMPLRYEHILSDGAERIYPLFVVFKETSARIIKGLQGAGLPFVVHTPDLSVTQALAENYSPESPIK</sequence>
<organism evidence="1 2">
    <name type="scientific">Merismopedia glauca CCAP 1448/3</name>
    <dbReference type="NCBI Taxonomy" id="1296344"/>
    <lineage>
        <taxon>Bacteria</taxon>
        <taxon>Bacillati</taxon>
        <taxon>Cyanobacteriota</taxon>
        <taxon>Cyanophyceae</taxon>
        <taxon>Synechococcales</taxon>
        <taxon>Merismopediaceae</taxon>
        <taxon>Merismopedia</taxon>
    </lineage>
</organism>
<gene>
    <name evidence="1" type="ORF">C7B64_17675</name>
</gene>
<dbReference type="AlphaFoldDB" id="A0A2T1C033"/>
<comment type="caution">
    <text evidence="1">The sequence shown here is derived from an EMBL/GenBank/DDBJ whole genome shotgun (WGS) entry which is preliminary data.</text>
</comment>
<dbReference type="RefSeq" id="WP_106289974.1">
    <property type="nucleotide sequence ID" value="NZ_CAWNTC010000130.1"/>
</dbReference>
<proteinExistence type="predicted"/>
<dbReference type="OrthoDB" id="467906at2"/>
<reference evidence="1 2" key="1">
    <citation type="submission" date="2018-02" db="EMBL/GenBank/DDBJ databases">
        <authorList>
            <person name="Cohen D.B."/>
            <person name="Kent A.D."/>
        </authorList>
    </citation>
    <scope>NUCLEOTIDE SEQUENCE [LARGE SCALE GENOMIC DNA]</scope>
    <source>
        <strain evidence="1 2">CCAP 1448/3</strain>
    </source>
</reference>
<evidence type="ECO:0000313" key="2">
    <source>
        <dbReference type="Proteomes" id="UP000238762"/>
    </source>
</evidence>
<dbReference type="Proteomes" id="UP000238762">
    <property type="component" value="Unassembled WGS sequence"/>
</dbReference>
<accession>A0A2T1C033</accession>
<name>A0A2T1C033_9CYAN</name>